<gene>
    <name evidence="2" type="ORF">SDC9_51314</name>
</gene>
<accession>A0A644WRY4</accession>
<feature type="region of interest" description="Disordered" evidence="1">
    <location>
        <begin position="116"/>
        <end position="149"/>
    </location>
</feature>
<comment type="caution">
    <text evidence="2">The sequence shown here is derived from an EMBL/GenBank/DDBJ whole genome shotgun (WGS) entry which is preliminary data.</text>
</comment>
<name>A0A644WRY4_9ZZZZ</name>
<proteinExistence type="predicted"/>
<sequence>MEGHIKLHRAILESQVFAHPTSLKIWIWCLVKASYKERFVPLKIGRGVTSVRILPGQFIFGRNKAQDELGIDGSTIYKWMQKFASEAFENMISLESNNQYTIVTLLNWAHYQSREDQEVTTEEQPSNSHVTAEEQRSNTNKKDNKDKNISPTWREDFEIYRKEAEEAYLFLSSDKDFIKEREEFYPGVDIPLSLKLAYTDFWGKPEGWKKKKSSKSKTLDWRSTYSKALGINKVWKQKGANNDSGETAPQPPRLKPITKW</sequence>
<dbReference type="AlphaFoldDB" id="A0A644WRY4"/>
<reference evidence="2" key="1">
    <citation type="submission" date="2019-08" db="EMBL/GenBank/DDBJ databases">
        <authorList>
            <person name="Kucharzyk K."/>
            <person name="Murdoch R.W."/>
            <person name="Higgins S."/>
            <person name="Loffler F."/>
        </authorList>
    </citation>
    <scope>NUCLEOTIDE SEQUENCE</scope>
</reference>
<feature type="region of interest" description="Disordered" evidence="1">
    <location>
        <begin position="236"/>
        <end position="260"/>
    </location>
</feature>
<protein>
    <submittedName>
        <fullName evidence="2">Uncharacterized protein</fullName>
    </submittedName>
</protein>
<evidence type="ECO:0000313" key="2">
    <source>
        <dbReference type="EMBL" id="MPM05033.1"/>
    </source>
</evidence>
<organism evidence="2">
    <name type="scientific">bioreactor metagenome</name>
    <dbReference type="NCBI Taxonomy" id="1076179"/>
    <lineage>
        <taxon>unclassified sequences</taxon>
        <taxon>metagenomes</taxon>
        <taxon>ecological metagenomes</taxon>
    </lineage>
</organism>
<feature type="compositionally biased region" description="Basic and acidic residues" evidence="1">
    <location>
        <begin position="131"/>
        <end position="149"/>
    </location>
</feature>
<evidence type="ECO:0000256" key="1">
    <source>
        <dbReference type="SAM" id="MobiDB-lite"/>
    </source>
</evidence>
<dbReference type="EMBL" id="VSSQ01001094">
    <property type="protein sequence ID" value="MPM05033.1"/>
    <property type="molecule type" value="Genomic_DNA"/>
</dbReference>